<dbReference type="RefSeq" id="WP_228325856.1">
    <property type="nucleotide sequence ID" value="NZ_CAWQPJ010000055.1"/>
</dbReference>
<comment type="caution">
    <text evidence="1">The sequence shown here is derived from an EMBL/GenBank/DDBJ whole genome shotgun (WGS) entry which is preliminary data.</text>
</comment>
<dbReference type="Proteomes" id="UP001199206">
    <property type="component" value="Unassembled WGS sequence"/>
</dbReference>
<protein>
    <submittedName>
        <fullName evidence="1">Uncharacterized protein</fullName>
    </submittedName>
</protein>
<organism evidence="1 2">
    <name type="scientific">Xanthomonas cassavae CFBP 4642</name>
    <dbReference type="NCBI Taxonomy" id="1219375"/>
    <lineage>
        <taxon>Bacteria</taxon>
        <taxon>Pseudomonadati</taxon>
        <taxon>Pseudomonadota</taxon>
        <taxon>Gammaproteobacteria</taxon>
        <taxon>Lysobacterales</taxon>
        <taxon>Lysobacteraceae</taxon>
        <taxon>Xanthomonas</taxon>
    </lineage>
</organism>
<reference evidence="1 2" key="1">
    <citation type="submission" date="2021-10" db="EMBL/GenBank/DDBJ databases">
        <title>Genome sequencing of Xanthomonas strains from NCPPB.</title>
        <authorList>
            <person name="Hussein R."/>
            <person name="Harrison J."/>
            <person name="Studholme D.J."/>
            <person name="Vicente J."/>
            <person name="Grant M."/>
        </authorList>
    </citation>
    <scope>NUCLEOTIDE SEQUENCE [LARGE SCALE GENOMIC DNA]</scope>
    <source>
        <strain evidence="1 2">NCPPB 101</strain>
    </source>
</reference>
<keyword evidence="2" id="KW-1185">Reference proteome</keyword>
<sequence>SSWNLLGKGYEKIPLLASANGRGDYHRTMRPVRNPVITLAFALPKPLADGAQVLRKVASGDMWHGAYTSFLSE</sequence>
<feature type="non-terminal residue" evidence="1">
    <location>
        <position position="1"/>
    </location>
</feature>
<evidence type="ECO:0000313" key="1">
    <source>
        <dbReference type="EMBL" id="MCC4622685.1"/>
    </source>
</evidence>
<accession>A0ABS8HKG0</accession>
<evidence type="ECO:0000313" key="2">
    <source>
        <dbReference type="Proteomes" id="UP001199206"/>
    </source>
</evidence>
<proteinExistence type="predicted"/>
<dbReference type="EMBL" id="JAJGQJ010000148">
    <property type="protein sequence ID" value="MCC4622685.1"/>
    <property type="molecule type" value="Genomic_DNA"/>
</dbReference>
<name>A0ABS8HKG0_9XANT</name>
<gene>
    <name evidence="1" type="ORF">LL965_22620</name>
</gene>